<accession>S6A337</accession>
<dbReference type="EMBL" id="CP004120">
    <property type="protein sequence ID" value="AGT43206.1"/>
    <property type="molecule type" value="Genomic_DNA"/>
</dbReference>
<evidence type="ECO:0000313" key="1">
    <source>
        <dbReference type="EMBL" id="AGT43206.1"/>
    </source>
</evidence>
<dbReference type="PATRIC" id="fig|1291379.3.peg.707"/>
<dbReference type="STRING" id="1291379.TPE_0710"/>
<proteinExistence type="predicted"/>
<keyword evidence="2" id="KW-1185">Reference proteome</keyword>
<dbReference type="AlphaFoldDB" id="S6A337"/>
<protein>
    <submittedName>
        <fullName evidence="1">Uncharacterized protein</fullName>
    </submittedName>
</protein>
<gene>
    <name evidence="1" type="ORF">TPE_0710</name>
</gene>
<reference evidence="1 2" key="1">
    <citation type="journal article" date="2013" name="PLoS ONE">
        <title>Genome-Wide Relatedness of Treponema pedis, from Gingiva and Necrotic Skin Lesions of Pigs, with the Human Oral Pathogen Treponema denticola.</title>
        <authorList>
            <person name="Svartstrom O."/>
            <person name="Mushtaq M."/>
            <person name="Pringle M."/>
            <person name="Segerman B."/>
        </authorList>
    </citation>
    <scope>NUCLEOTIDE SEQUENCE [LARGE SCALE GENOMIC DNA]</scope>
    <source>
        <strain evidence="1">T A4</strain>
    </source>
</reference>
<evidence type="ECO:0000313" key="2">
    <source>
        <dbReference type="Proteomes" id="UP000015620"/>
    </source>
</evidence>
<dbReference type="Proteomes" id="UP000015620">
    <property type="component" value="Chromosome"/>
</dbReference>
<organism evidence="1 2">
    <name type="scientific">Treponema pedis str. T A4</name>
    <dbReference type="NCBI Taxonomy" id="1291379"/>
    <lineage>
        <taxon>Bacteria</taxon>
        <taxon>Pseudomonadati</taxon>
        <taxon>Spirochaetota</taxon>
        <taxon>Spirochaetia</taxon>
        <taxon>Spirochaetales</taxon>
        <taxon>Treponemataceae</taxon>
        <taxon>Treponema</taxon>
    </lineage>
</organism>
<sequence>MPDGKRRDCMHFFRLCLAKVRKFDSPQNPMIFAAVEFIRRFMI</sequence>
<dbReference type="KEGG" id="tped:TPE_0710"/>
<dbReference type="HOGENOM" id="CLU_3241017_0_0_12"/>
<name>S6A337_9SPIR</name>